<keyword evidence="5" id="KW-1185">Reference proteome</keyword>
<dbReference type="PANTHER" id="PTHR43080">
    <property type="entry name" value="CBS DOMAIN-CONTAINING PROTEIN CBSX3, MITOCHONDRIAL"/>
    <property type="match status" value="1"/>
</dbReference>
<feature type="domain" description="CBS" evidence="3">
    <location>
        <begin position="72"/>
        <end position="127"/>
    </location>
</feature>
<gene>
    <name evidence="4" type="ORF">OW729_00325</name>
</gene>
<dbReference type="SUPFAM" id="SSF54631">
    <property type="entry name" value="CBS-domain pair"/>
    <property type="match status" value="1"/>
</dbReference>
<dbReference type="PROSITE" id="PS51371">
    <property type="entry name" value="CBS"/>
    <property type="match status" value="2"/>
</dbReference>
<dbReference type="InterPro" id="IPR051257">
    <property type="entry name" value="Diverse_CBS-Domain"/>
</dbReference>
<feature type="domain" description="CBS" evidence="3">
    <location>
        <begin position="7"/>
        <end position="65"/>
    </location>
</feature>
<dbReference type="EMBL" id="JAPQFJ010000001">
    <property type="protein sequence ID" value="MCY6957040.1"/>
    <property type="molecule type" value="Genomic_DNA"/>
</dbReference>
<reference evidence="4" key="1">
    <citation type="submission" date="2022-12" db="EMBL/GenBank/DDBJ databases">
        <title>Clostridium sp. nov., isolated from industrial wastewater.</title>
        <authorList>
            <person name="Jiayan W."/>
        </authorList>
    </citation>
    <scope>NUCLEOTIDE SEQUENCE</scope>
    <source>
        <strain evidence="4">ZC22-4</strain>
    </source>
</reference>
<accession>A0ABT4D433</accession>
<dbReference type="Proteomes" id="UP001144612">
    <property type="component" value="Unassembled WGS sequence"/>
</dbReference>
<organism evidence="4 5">
    <name type="scientific">Clostridium brassicae</name>
    <dbReference type="NCBI Taxonomy" id="2999072"/>
    <lineage>
        <taxon>Bacteria</taxon>
        <taxon>Bacillati</taxon>
        <taxon>Bacillota</taxon>
        <taxon>Clostridia</taxon>
        <taxon>Eubacteriales</taxon>
        <taxon>Clostridiaceae</taxon>
        <taxon>Clostridium</taxon>
    </lineage>
</organism>
<comment type="caution">
    <text evidence="4">The sequence shown here is derived from an EMBL/GenBank/DDBJ whole genome shotgun (WGS) entry which is preliminary data.</text>
</comment>
<evidence type="ECO:0000256" key="2">
    <source>
        <dbReference type="PROSITE-ProRule" id="PRU00703"/>
    </source>
</evidence>
<protein>
    <submittedName>
        <fullName evidence="4">CBS domain-containing protein</fullName>
    </submittedName>
</protein>
<sequence>MKLVDIMNTNVIHIGYKDTIKTALGIMTSNKINGAPVVDENKTLLGIIVKADIYRFLNYEGHYDTYPVENIMNREVVTCSENDTIIDVAKRVRENDVIALPVVDENFKVKGIVSIEDLLDYFIKNNE</sequence>
<dbReference type="InterPro" id="IPR000644">
    <property type="entry name" value="CBS_dom"/>
</dbReference>
<evidence type="ECO:0000259" key="3">
    <source>
        <dbReference type="PROSITE" id="PS51371"/>
    </source>
</evidence>
<evidence type="ECO:0000256" key="1">
    <source>
        <dbReference type="ARBA" id="ARBA00023122"/>
    </source>
</evidence>
<name>A0ABT4D433_9CLOT</name>
<dbReference type="Pfam" id="PF00571">
    <property type="entry name" value="CBS"/>
    <property type="match status" value="2"/>
</dbReference>
<dbReference type="SMART" id="SM00116">
    <property type="entry name" value="CBS"/>
    <property type="match status" value="2"/>
</dbReference>
<dbReference type="PANTHER" id="PTHR43080:SF2">
    <property type="entry name" value="CBS DOMAIN-CONTAINING PROTEIN"/>
    <property type="match status" value="1"/>
</dbReference>
<dbReference type="InterPro" id="IPR046342">
    <property type="entry name" value="CBS_dom_sf"/>
</dbReference>
<evidence type="ECO:0000313" key="5">
    <source>
        <dbReference type="Proteomes" id="UP001144612"/>
    </source>
</evidence>
<dbReference type="RefSeq" id="WP_268059401.1">
    <property type="nucleotide sequence ID" value="NZ_JAPQFJ010000001.1"/>
</dbReference>
<dbReference type="CDD" id="cd02205">
    <property type="entry name" value="CBS_pair_SF"/>
    <property type="match status" value="1"/>
</dbReference>
<keyword evidence="1 2" id="KW-0129">CBS domain</keyword>
<dbReference type="Gene3D" id="3.10.580.10">
    <property type="entry name" value="CBS-domain"/>
    <property type="match status" value="1"/>
</dbReference>
<evidence type="ECO:0000313" key="4">
    <source>
        <dbReference type="EMBL" id="MCY6957040.1"/>
    </source>
</evidence>
<proteinExistence type="predicted"/>